<dbReference type="InterPro" id="IPR051598">
    <property type="entry name" value="TSUP/Inactive_protease-like"/>
</dbReference>
<evidence type="ECO:0000256" key="4">
    <source>
        <dbReference type="ARBA" id="ARBA00023136"/>
    </source>
</evidence>
<dbReference type="Proteomes" id="UP000705867">
    <property type="component" value="Unassembled WGS sequence"/>
</dbReference>
<evidence type="ECO:0000313" key="6">
    <source>
        <dbReference type="EMBL" id="MBZ0158134.1"/>
    </source>
</evidence>
<comment type="similarity">
    <text evidence="5">Belongs to the 4-toluene sulfonate uptake permease (TSUP) (TC 2.A.102) family.</text>
</comment>
<keyword evidence="4 5" id="KW-0472">Membrane</keyword>
<dbReference type="PANTHER" id="PTHR43701">
    <property type="entry name" value="MEMBRANE TRANSPORTER PROTEIN MJ0441-RELATED"/>
    <property type="match status" value="1"/>
</dbReference>
<evidence type="ECO:0000256" key="1">
    <source>
        <dbReference type="ARBA" id="ARBA00004141"/>
    </source>
</evidence>
<protein>
    <recommendedName>
        <fullName evidence="5">Probable membrane transporter protein</fullName>
    </recommendedName>
</protein>
<evidence type="ECO:0000256" key="2">
    <source>
        <dbReference type="ARBA" id="ARBA00022692"/>
    </source>
</evidence>
<name>A0A953M378_9BACT</name>
<comment type="subcellular location">
    <subcellularLocation>
        <location evidence="5">Cell membrane</location>
        <topology evidence="5">Multi-pass membrane protein</topology>
    </subcellularLocation>
    <subcellularLocation>
        <location evidence="1">Membrane</location>
        <topology evidence="1">Multi-pass membrane protein</topology>
    </subcellularLocation>
</comment>
<keyword evidence="2 5" id="KW-0812">Transmembrane</keyword>
<feature type="transmembrane region" description="Helical" evidence="5">
    <location>
        <begin position="98"/>
        <end position="116"/>
    </location>
</feature>
<dbReference type="AlphaFoldDB" id="A0A953M378"/>
<proteinExistence type="inferred from homology"/>
<gene>
    <name evidence="6" type="ORF">K8I29_18200</name>
</gene>
<evidence type="ECO:0000313" key="7">
    <source>
        <dbReference type="Proteomes" id="UP000705867"/>
    </source>
</evidence>
<organism evidence="6 7">
    <name type="scientific">Candidatus Nitrobium versatile</name>
    <dbReference type="NCBI Taxonomy" id="2884831"/>
    <lineage>
        <taxon>Bacteria</taxon>
        <taxon>Pseudomonadati</taxon>
        <taxon>Nitrospirota</taxon>
        <taxon>Nitrospiria</taxon>
        <taxon>Nitrospirales</taxon>
        <taxon>Nitrospiraceae</taxon>
        <taxon>Candidatus Nitrobium</taxon>
    </lineage>
</organism>
<dbReference type="PANTHER" id="PTHR43701:SF2">
    <property type="entry name" value="MEMBRANE TRANSPORTER PROTEIN YJNA-RELATED"/>
    <property type="match status" value="1"/>
</dbReference>
<dbReference type="EMBL" id="JAIOIV010000136">
    <property type="protein sequence ID" value="MBZ0158134.1"/>
    <property type="molecule type" value="Genomic_DNA"/>
</dbReference>
<sequence length="246" mass="25587">MNFLIGLLGGFFGGLVGLGGGVVMIPLMISLRKLSQHKAHGTSLVAVVFTGLAGAAAYLLHHAVDWKASGLLALSATYTARFGARYAHSLPEQKLKKAFGAFLIFVSVLIIVKAYLPEESYTLSAVMKTAVLLLTGAGTGFLSGMMGVGGGTIMIPAMVLFAAMGQHTAQGSSLLAMVPVGVAGSVTHYKLGNVRKDMLPGLVAGAVAGSYLGGTAANFLPELYLKYTFAVILTWLGSRYLGLKLF</sequence>
<feature type="transmembrane region" description="Helical" evidence="5">
    <location>
        <begin position="198"/>
        <end position="217"/>
    </location>
</feature>
<dbReference type="Pfam" id="PF01925">
    <property type="entry name" value="TauE"/>
    <property type="match status" value="1"/>
</dbReference>
<keyword evidence="5" id="KW-1003">Cell membrane</keyword>
<evidence type="ECO:0000256" key="5">
    <source>
        <dbReference type="RuleBase" id="RU363041"/>
    </source>
</evidence>
<reference evidence="6" key="1">
    <citation type="journal article" date="2021" name="bioRxiv">
        <title>Unraveling nitrogen, sulfur and carbon metabolic pathways and microbial community transcriptional responses to substrate deprivation and toxicity stresses in a bioreactor mimicking anoxic brackish coastal sediment conditions.</title>
        <authorList>
            <person name="Martins P.D."/>
            <person name="Echeveste M.J."/>
            <person name="Arshad A."/>
            <person name="Kurth J."/>
            <person name="Ouboter H."/>
            <person name="Jetten M.S.M."/>
            <person name="Welte C.U."/>
        </authorList>
    </citation>
    <scope>NUCLEOTIDE SEQUENCE</scope>
    <source>
        <strain evidence="6">MAG_39</strain>
    </source>
</reference>
<evidence type="ECO:0000256" key="3">
    <source>
        <dbReference type="ARBA" id="ARBA00022989"/>
    </source>
</evidence>
<feature type="transmembrane region" description="Helical" evidence="5">
    <location>
        <begin position="41"/>
        <end position="60"/>
    </location>
</feature>
<dbReference type="GO" id="GO:0005886">
    <property type="term" value="C:plasma membrane"/>
    <property type="evidence" value="ECO:0007669"/>
    <property type="project" value="UniProtKB-SubCell"/>
</dbReference>
<reference evidence="6" key="2">
    <citation type="submission" date="2021-08" db="EMBL/GenBank/DDBJ databases">
        <authorList>
            <person name="Dalcin Martins P."/>
        </authorList>
    </citation>
    <scope>NUCLEOTIDE SEQUENCE</scope>
    <source>
        <strain evidence="6">MAG_39</strain>
    </source>
</reference>
<dbReference type="InterPro" id="IPR002781">
    <property type="entry name" value="TM_pro_TauE-like"/>
</dbReference>
<feature type="transmembrane region" description="Helical" evidence="5">
    <location>
        <begin position="6"/>
        <end position="29"/>
    </location>
</feature>
<accession>A0A953M378</accession>
<feature type="transmembrane region" description="Helical" evidence="5">
    <location>
        <begin position="136"/>
        <end position="163"/>
    </location>
</feature>
<keyword evidence="3 5" id="KW-1133">Transmembrane helix</keyword>
<comment type="caution">
    <text evidence="6">The sequence shown here is derived from an EMBL/GenBank/DDBJ whole genome shotgun (WGS) entry which is preliminary data.</text>
</comment>